<gene>
    <name evidence="1" type="ORF">D9613_000828</name>
</gene>
<comment type="caution">
    <text evidence="1">The sequence shown here is derived from an EMBL/GenBank/DDBJ whole genome shotgun (WGS) entry which is preliminary data.</text>
</comment>
<reference evidence="1 2" key="1">
    <citation type="submission" date="2019-12" db="EMBL/GenBank/DDBJ databases">
        <authorList>
            <person name="Floudas D."/>
            <person name="Bentzer J."/>
            <person name="Ahren D."/>
            <person name="Johansson T."/>
            <person name="Persson P."/>
            <person name="Tunlid A."/>
        </authorList>
    </citation>
    <scope>NUCLEOTIDE SEQUENCE [LARGE SCALE GENOMIC DNA]</scope>
    <source>
        <strain evidence="1 2">CBS 102.39</strain>
    </source>
</reference>
<evidence type="ECO:0000313" key="1">
    <source>
        <dbReference type="EMBL" id="KAF4621299.1"/>
    </source>
</evidence>
<proteinExistence type="predicted"/>
<evidence type="ECO:0000313" key="2">
    <source>
        <dbReference type="Proteomes" id="UP000521872"/>
    </source>
</evidence>
<keyword evidence="2" id="KW-1185">Reference proteome</keyword>
<dbReference type="Proteomes" id="UP000521872">
    <property type="component" value="Unassembled WGS sequence"/>
</dbReference>
<dbReference type="AlphaFoldDB" id="A0A8H4VVB5"/>
<dbReference type="EMBL" id="JAACJL010000015">
    <property type="protein sequence ID" value="KAF4621299.1"/>
    <property type="molecule type" value="Genomic_DNA"/>
</dbReference>
<organism evidence="1 2">
    <name type="scientific">Agrocybe pediades</name>
    <dbReference type="NCBI Taxonomy" id="84607"/>
    <lineage>
        <taxon>Eukaryota</taxon>
        <taxon>Fungi</taxon>
        <taxon>Dikarya</taxon>
        <taxon>Basidiomycota</taxon>
        <taxon>Agaricomycotina</taxon>
        <taxon>Agaricomycetes</taxon>
        <taxon>Agaricomycetidae</taxon>
        <taxon>Agaricales</taxon>
        <taxon>Agaricineae</taxon>
        <taxon>Strophariaceae</taxon>
        <taxon>Agrocybe</taxon>
    </lineage>
</organism>
<protein>
    <submittedName>
        <fullName evidence="1">Uncharacterized protein</fullName>
    </submittedName>
</protein>
<accession>A0A8H4VVB5</accession>
<sequence length="199" mass="22707">MTSSQPILDSFIPTTQFPDLLQCRVTSLTVWCVYQTASWQWRITFSLERSVRGLNYIIVSCMKNVSSQEFLLRNPAYPLHVGLYTKIHFRATIAKYTAESLARIAIEELTFPTTPTFGALLGAMRQCIPFYQSPYSNIQDGSADWVVHVIKCFIMFQFLPNFNVERTIADVVVNWTHFAGQWPPLGGTVYLPGPPPDYR</sequence>
<name>A0A8H4VVB5_9AGAR</name>